<keyword evidence="6" id="KW-1185">Reference proteome</keyword>
<gene>
    <name evidence="4" type="ordered locus">MTR_2g081190</name>
    <name evidence="3" type="ORF">MtrDRAFT_AC148815g23v2</name>
</gene>
<proteinExistence type="predicted"/>
<reference evidence="5" key="5">
    <citation type="submission" date="2015-04" db="UniProtKB">
        <authorList>
            <consortium name="EnsemblPlants"/>
        </authorList>
    </citation>
    <scope>IDENTIFICATION</scope>
    <source>
        <strain evidence="5">cv. Jemalong A17</strain>
    </source>
</reference>
<name>Q2HVP1_MEDTR</name>
<keyword evidence="2 4" id="KW-0812">Transmembrane</keyword>
<dbReference type="PANTHER" id="PTHR34379">
    <property type="entry name" value="OS07G0553800 PROTEIN"/>
    <property type="match status" value="1"/>
</dbReference>
<evidence type="ECO:0000313" key="6">
    <source>
        <dbReference type="Proteomes" id="UP000002051"/>
    </source>
</evidence>
<reference evidence="3" key="2">
    <citation type="submission" date="2007-03" db="EMBL/GenBank/DDBJ databases">
        <authorList>
            <consortium name="The International Medicago Genome Annotation Group"/>
        </authorList>
    </citation>
    <scope>NUCLEOTIDE SEQUENCE</scope>
</reference>
<dbReference type="eggNOG" id="ENOG502S8V3">
    <property type="taxonomic scope" value="Eukaryota"/>
</dbReference>
<evidence type="ECO:0000313" key="3">
    <source>
        <dbReference type="EMBL" id="ABD32246.1"/>
    </source>
</evidence>
<feature type="transmembrane region" description="Helical" evidence="2">
    <location>
        <begin position="204"/>
        <end position="232"/>
    </location>
</feature>
<accession>Q2HVP1</accession>
<dbReference type="Proteomes" id="UP000002051">
    <property type="component" value="Chromosome 2"/>
</dbReference>
<feature type="region of interest" description="Disordered" evidence="1">
    <location>
        <begin position="149"/>
        <end position="181"/>
    </location>
</feature>
<keyword evidence="2" id="KW-1133">Transmembrane helix</keyword>
<organism evidence="3">
    <name type="scientific">Medicago truncatula</name>
    <name type="common">Barrel medic</name>
    <name type="synonym">Medicago tribuloides</name>
    <dbReference type="NCBI Taxonomy" id="3880"/>
    <lineage>
        <taxon>Eukaryota</taxon>
        <taxon>Viridiplantae</taxon>
        <taxon>Streptophyta</taxon>
        <taxon>Embryophyta</taxon>
        <taxon>Tracheophyta</taxon>
        <taxon>Spermatophyta</taxon>
        <taxon>Magnoliopsida</taxon>
        <taxon>eudicotyledons</taxon>
        <taxon>Gunneridae</taxon>
        <taxon>Pentapetalae</taxon>
        <taxon>rosids</taxon>
        <taxon>fabids</taxon>
        <taxon>Fabales</taxon>
        <taxon>Fabaceae</taxon>
        <taxon>Papilionoideae</taxon>
        <taxon>50 kb inversion clade</taxon>
        <taxon>NPAAA clade</taxon>
        <taxon>Hologalegina</taxon>
        <taxon>IRL clade</taxon>
        <taxon>Trifolieae</taxon>
        <taxon>Medicago</taxon>
    </lineage>
</organism>
<evidence type="ECO:0000313" key="4">
    <source>
        <dbReference type="EMBL" id="AES66752.1"/>
    </source>
</evidence>
<reference evidence="3" key="1">
    <citation type="submission" date="2004-07" db="EMBL/GenBank/DDBJ databases">
        <authorList>
            <person name="Town C.D."/>
        </authorList>
    </citation>
    <scope>NUCLEOTIDE SEQUENCE</scope>
</reference>
<sequence length="247" mass="28201">MASVQMNNGKYNKKSLFNCFKAVVDDDNDFKLPKRRKRGATANSVLTYPAIADEEGVVLFSPGAKEECGNQQRKRGRETWHALRMAINDTTLMKKILSRRKRKKDSMFKSNNDTKLEIINKHKTTTHETTSNTSSINFGSAKMFSSSSSLNSSTSSHSDRMSNSSTFEINNTPKPPSLTGTNGISKKINSVVDDKRKRNIILCILWIINLLVLILWGKFFAILCTSIWFYLLPFRHRKEMSREDFFI</sequence>
<dbReference type="InterPro" id="IPR040411">
    <property type="entry name" value="At5g23160-like"/>
</dbReference>
<reference evidence="4 6" key="3">
    <citation type="journal article" date="2011" name="Nature">
        <title>The Medicago genome provides insight into the evolution of rhizobial symbioses.</title>
        <authorList>
            <person name="Young N.D."/>
            <person name="Debelle F."/>
            <person name="Oldroyd G.E."/>
            <person name="Geurts R."/>
            <person name="Cannon S.B."/>
            <person name="Udvardi M.K."/>
            <person name="Benedito V.A."/>
            <person name="Mayer K.F."/>
            <person name="Gouzy J."/>
            <person name="Schoof H."/>
            <person name="Van de Peer Y."/>
            <person name="Proost S."/>
            <person name="Cook D.R."/>
            <person name="Meyers B.C."/>
            <person name="Spannagl M."/>
            <person name="Cheung F."/>
            <person name="De Mita S."/>
            <person name="Krishnakumar V."/>
            <person name="Gundlach H."/>
            <person name="Zhou S."/>
            <person name="Mudge J."/>
            <person name="Bharti A.K."/>
            <person name="Murray J.D."/>
            <person name="Naoumkina M.A."/>
            <person name="Rosen B."/>
            <person name="Silverstein K.A."/>
            <person name="Tang H."/>
            <person name="Rombauts S."/>
            <person name="Zhao P.X."/>
            <person name="Zhou P."/>
            <person name="Barbe V."/>
            <person name="Bardou P."/>
            <person name="Bechner M."/>
            <person name="Bellec A."/>
            <person name="Berger A."/>
            <person name="Berges H."/>
            <person name="Bidwell S."/>
            <person name="Bisseling T."/>
            <person name="Choisne N."/>
            <person name="Couloux A."/>
            <person name="Denny R."/>
            <person name="Deshpande S."/>
            <person name="Dai X."/>
            <person name="Doyle J.J."/>
            <person name="Dudez A.M."/>
            <person name="Farmer A.D."/>
            <person name="Fouteau S."/>
            <person name="Franken C."/>
            <person name="Gibelin C."/>
            <person name="Gish J."/>
            <person name="Goldstein S."/>
            <person name="Gonzalez A.J."/>
            <person name="Green P.J."/>
            <person name="Hallab A."/>
            <person name="Hartog M."/>
            <person name="Hua A."/>
            <person name="Humphray S.J."/>
            <person name="Jeong D.H."/>
            <person name="Jing Y."/>
            <person name="Jocker A."/>
            <person name="Kenton S.M."/>
            <person name="Kim D.J."/>
            <person name="Klee K."/>
            <person name="Lai H."/>
            <person name="Lang C."/>
            <person name="Lin S."/>
            <person name="Macmil S.L."/>
            <person name="Magdelenat G."/>
            <person name="Matthews L."/>
            <person name="McCorrison J."/>
            <person name="Monaghan E.L."/>
            <person name="Mun J.H."/>
            <person name="Najar F.Z."/>
            <person name="Nicholson C."/>
            <person name="Noirot C."/>
            <person name="O'Bleness M."/>
            <person name="Paule C.R."/>
            <person name="Poulain J."/>
            <person name="Prion F."/>
            <person name="Qin B."/>
            <person name="Qu C."/>
            <person name="Retzel E.F."/>
            <person name="Riddle C."/>
            <person name="Sallet E."/>
            <person name="Samain S."/>
            <person name="Samson N."/>
            <person name="Sanders I."/>
            <person name="Saurat O."/>
            <person name="Scarpelli C."/>
            <person name="Schiex T."/>
            <person name="Segurens B."/>
            <person name="Severin A.J."/>
            <person name="Sherrier D.J."/>
            <person name="Shi R."/>
            <person name="Sims S."/>
            <person name="Singer S.R."/>
            <person name="Sinharoy S."/>
            <person name="Sterck L."/>
            <person name="Viollet A."/>
            <person name="Wang B.B."/>
            <person name="Wang K."/>
            <person name="Wang M."/>
            <person name="Wang X."/>
            <person name="Warfsmann J."/>
            <person name="Weissenbach J."/>
            <person name="White D.D."/>
            <person name="White J.D."/>
            <person name="Wiley G.B."/>
            <person name="Wincker P."/>
            <person name="Xing Y."/>
            <person name="Yang L."/>
            <person name="Yao Z."/>
            <person name="Ying F."/>
            <person name="Zhai J."/>
            <person name="Zhou L."/>
            <person name="Zuber A."/>
            <person name="Denarie J."/>
            <person name="Dixon R.A."/>
            <person name="May G.D."/>
            <person name="Schwartz D.C."/>
            <person name="Rogers J."/>
            <person name="Quetier F."/>
            <person name="Town C.D."/>
            <person name="Roe B.A."/>
        </authorList>
    </citation>
    <scope>NUCLEOTIDE SEQUENCE [LARGE SCALE GENOMIC DNA]</scope>
    <source>
        <strain evidence="4">A17</strain>
        <strain evidence="5 6">cv. Jemalong A17</strain>
    </source>
</reference>
<dbReference type="EMBL" id="CM001218">
    <property type="protein sequence ID" value="AES66752.1"/>
    <property type="molecule type" value="Genomic_DNA"/>
</dbReference>
<dbReference type="EMBL" id="AC148815">
    <property type="protein sequence ID" value="ABD32246.1"/>
    <property type="molecule type" value="Genomic_DNA"/>
</dbReference>
<evidence type="ECO:0000313" key="5">
    <source>
        <dbReference type="EnsemblPlants" id="AES66752"/>
    </source>
</evidence>
<dbReference type="PANTHER" id="PTHR34379:SF6">
    <property type="entry name" value="PROTEIN 3F"/>
    <property type="match status" value="1"/>
</dbReference>
<dbReference type="EnsemblPlants" id="AES66752">
    <property type="protein sequence ID" value="AES66752"/>
    <property type="gene ID" value="MTR_2g081190"/>
</dbReference>
<keyword evidence="2" id="KW-0472">Membrane</keyword>
<feature type="compositionally biased region" description="Polar residues" evidence="1">
    <location>
        <begin position="161"/>
        <end position="181"/>
    </location>
</feature>
<reference evidence="4 6" key="4">
    <citation type="journal article" date="2014" name="BMC Genomics">
        <title>An improved genome release (version Mt4.0) for the model legume Medicago truncatula.</title>
        <authorList>
            <person name="Tang H."/>
            <person name="Krishnakumar V."/>
            <person name="Bidwell S."/>
            <person name="Rosen B."/>
            <person name="Chan A."/>
            <person name="Zhou S."/>
            <person name="Gentzbittel L."/>
            <person name="Childs K.L."/>
            <person name="Yandell M."/>
            <person name="Gundlach H."/>
            <person name="Mayer K.F."/>
            <person name="Schwartz D.C."/>
            <person name="Town C.D."/>
        </authorList>
    </citation>
    <scope>GENOME REANNOTATION</scope>
    <source>
        <strain evidence="5 6">cv. Jemalong A17</strain>
    </source>
</reference>
<protein>
    <submittedName>
        <fullName evidence="4">Transmembrane protein, putative</fullName>
    </submittedName>
</protein>
<dbReference type="HOGENOM" id="CLU_1125958_0_0_1"/>
<dbReference type="PaxDb" id="3880-AES66752"/>
<evidence type="ECO:0000256" key="2">
    <source>
        <dbReference type="SAM" id="Phobius"/>
    </source>
</evidence>
<dbReference type="AlphaFoldDB" id="Q2HVP1"/>
<evidence type="ECO:0000256" key="1">
    <source>
        <dbReference type="SAM" id="MobiDB-lite"/>
    </source>
</evidence>